<organism evidence="1 2">
    <name type="scientific">Bradyrhizobium diazoefficiens</name>
    <dbReference type="NCBI Taxonomy" id="1355477"/>
    <lineage>
        <taxon>Bacteria</taxon>
        <taxon>Pseudomonadati</taxon>
        <taxon>Pseudomonadota</taxon>
        <taxon>Alphaproteobacteria</taxon>
        <taxon>Hyphomicrobiales</taxon>
        <taxon>Nitrobacteraceae</taxon>
        <taxon>Bradyrhizobium</taxon>
    </lineage>
</organism>
<name>A0A0E4FSG8_9BRAD</name>
<accession>A0A0E4FSG8</accession>
<sequence>MVGGETKPDDYVVIWDEIPIGRIFKSIAVGGRHGWTWSCFLPNVPQRSHFRGIAPTLASAKADFRSAWDELQSNVSYDQICEARRLGAAPSRPWQG</sequence>
<proteinExistence type="predicted"/>
<dbReference type="EMBL" id="AP014685">
    <property type="protein sequence ID" value="BAR54006.1"/>
    <property type="molecule type" value="Genomic_DNA"/>
</dbReference>
<dbReference type="Proteomes" id="UP000063308">
    <property type="component" value="Chromosome"/>
</dbReference>
<dbReference type="RefSeq" id="WP_039186009.1">
    <property type="nucleotide sequence ID" value="NZ_AXAX01000006.1"/>
</dbReference>
<gene>
    <name evidence="1" type="ORF">NK6_821</name>
</gene>
<dbReference type="AlphaFoldDB" id="A0A0E4FSG8"/>
<evidence type="ECO:0000313" key="2">
    <source>
        <dbReference type="Proteomes" id="UP000063308"/>
    </source>
</evidence>
<protein>
    <submittedName>
        <fullName evidence="1">Uncharacterized protein</fullName>
    </submittedName>
</protein>
<reference evidence="1 2" key="1">
    <citation type="submission" date="2014-11" db="EMBL/GenBank/DDBJ databases">
        <title>Symbiosis island explosion on the genome of extra-slow-growing strains of soybean bradyrhizobia with massive insertion sequences.</title>
        <authorList>
            <person name="Iida T."/>
            <person name="Minamisawa K."/>
        </authorList>
    </citation>
    <scope>NUCLEOTIDE SEQUENCE [LARGE SCALE GENOMIC DNA]</scope>
    <source>
        <strain evidence="1 2">NK6</strain>
    </source>
</reference>
<evidence type="ECO:0000313" key="1">
    <source>
        <dbReference type="EMBL" id="BAR54006.1"/>
    </source>
</evidence>